<protein>
    <submittedName>
        <fullName evidence="2">Uncharacterized protein</fullName>
    </submittedName>
</protein>
<comment type="caution">
    <text evidence="2">The sequence shown here is derived from an EMBL/GenBank/DDBJ whole genome shotgun (WGS) entry which is preliminary data.</text>
</comment>
<feature type="transmembrane region" description="Helical" evidence="1">
    <location>
        <begin position="7"/>
        <end position="27"/>
    </location>
</feature>
<gene>
    <name evidence="2" type="ORF">HK099_008306</name>
</gene>
<organism evidence="2 3">
    <name type="scientific">Clydaea vesicula</name>
    <dbReference type="NCBI Taxonomy" id="447962"/>
    <lineage>
        <taxon>Eukaryota</taxon>
        <taxon>Fungi</taxon>
        <taxon>Fungi incertae sedis</taxon>
        <taxon>Chytridiomycota</taxon>
        <taxon>Chytridiomycota incertae sedis</taxon>
        <taxon>Chytridiomycetes</taxon>
        <taxon>Lobulomycetales</taxon>
        <taxon>Lobulomycetaceae</taxon>
        <taxon>Clydaea</taxon>
    </lineage>
</organism>
<evidence type="ECO:0000256" key="1">
    <source>
        <dbReference type="SAM" id="Phobius"/>
    </source>
</evidence>
<name>A0AAD5XZ66_9FUNG</name>
<keyword evidence="3" id="KW-1185">Reference proteome</keyword>
<feature type="transmembrane region" description="Helical" evidence="1">
    <location>
        <begin position="139"/>
        <end position="159"/>
    </location>
</feature>
<sequence length="171" mass="19240">MKFTTEIVALLLSGVPPFIESIVIIITKRRVDIVSSVVLFCTLVGVVVTVATKNPLLLLVKDSCLTVGNNKVSRSLINFQTTKEDLEKLDKEWLLPGVQRETKVICLVWGIGLIFESILRTLLNLFSKIELKILVNINIAFPPVFVALLGLWTYLYILYLEKKNPIDVITQ</sequence>
<reference evidence="2" key="1">
    <citation type="submission" date="2020-05" db="EMBL/GenBank/DDBJ databases">
        <title>Phylogenomic resolution of chytrid fungi.</title>
        <authorList>
            <person name="Stajich J.E."/>
            <person name="Amses K."/>
            <person name="Simmons R."/>
            <person name="Seto K."/>
            <person name="Myers J."/>
            <person name="Bonds A."/>
            <person name="Quandt C.A."/>
            <person name="Barry K."/>
            <person name="Liu P."/>
            <person name="Grigoriev I."/>
            <person name="Longcore J.E."/>
            <person name="James T.Y."/>
        </authorList>
    </citation>
    <scope>NUCLEOTIDE SEQUENCE</scope>
    <source>
        <strain evidence="2">JEL0476</strain>
    </source>
</reference>
<keyword evidence="1" id="KW-1133">Transmembrane helix</keyword>
<feature type="transmembrane region" description="Helical" evidence="1">
    <location>
        <begin position="104"/>
        <end position="127"/>
    </location>
</feature>
<feature type="transmembrane region" description="Helical" evidence="1">
    <location>
        <begin position="33"/>
        <end position="51"/>
    </location>
</feature>
<keyword evidence="1" id="KW-0812">Transmembrane</keyword>
<evidence type="ECO:0000313" key="3">
    <source>
        <dbReference type="Proteomes" id="UP001211065"/>
    </source>
</evidence>
<dbReference type="AlphaFoldDB" id="A0AAD5XZ66"/>
<dbReference type="Proteomes" id="UP001211065">
    <property type="component" value="Unassembled WGS sequence"/>
</dbReference>
<evidence type="ECO:0000313" key="2">
    <source>
        <dbReference type="EMBL" id="KAJ3227896.1"/>
    </source>
</evidence>
<accession>A0AAD5XZ66</accession>
<dbReference type="EMBL" id="JADGJW010000009">
    <property type="protein sequence ID" value="KAJ3227896.1"/>
    <property type="molecule type" value="Genomic_DNA"/>
</dbReference>
<keyword evidence="1" id="KW-0472">Membrane</keyword>
<proteinExistence type="predicted"/>